<evidence type="ECO:0000313" key="2">
    <source>
        <dbReference type="Proteomes" id="UP000688137"/>
    </source>
</evidence>
<proteinExistence type="predicted"/>
<keyword evidence="2" id="KW-1185">Reference proteome</keyword>
<protein>
    <submittedName>
        <fullName evidence="1">Uncharacterized protein</fullName>
    </submittedName>
</protein>
<name>A0A8S1L3S9_PARPR</name>
<comment type="caution">
    <text evidence="1">The sequence shown here is derived from an EMBL/GenBank/DDBJ whole genome shotgun (WGS) entry which is preliminary data.</text>
</comment>
<sequence length="185" mass="21368">MFHILSLLITITNGFPRTDLMEGTATTNVDWQKPDSSPFNQKFSCDNGELIGPFIGKVDTNIKKTFTNLQPHYSLQISLDLLFTEYWSGISNFVNILIDSETIYSDTSITTVNFNTPSNYCKTNAFLIFVYNQQLITLRQNIIHSNPNPTLEVTSSYKQIINKKCYSFSIVMSFYLFNMHWSQRR</sequence>
<dbReference type="EMBL" id="CAJJDM010000029">
    <property type="protein sequence ID" value="CAD8060253.1"/>
    <property type="molecule type" value="Genomic_DNA"/>
</dbReference>
<gene>
    <name evidence="1" type="ORF">PPRIM_AZ9-3.1.T0300042</name>
</gene>
<evidence type="ECO:0000313" key="1">
    <source>
        <dbReference type="EMBL" id="CAD8060253.1"/>
    </source>
</evidence>
<reference evidence="1" key="1">
    <citation type="submission" date="2021-01" db="EMBL/GenBank/DDBJ databases">
        <authorList>
            <consortium name="Genoscope - CEA"/>
            <person name="William W."/>
        </authorList>
    </citation>
    <scope>NUCLEOTIDE SEQUENCE</scope>
</reference>
<organism evidence="1 2">
    <name type="scientific">Paramecium primaurelia</name>
    <dbReference type="NCBI Taxonomy" id="5886"/>
    <lineage>
        <taxon>Eukaryota</taxon>
        <taxon>Sar</taxon>
        <taxon>Alveolata</taxon>
        <taxon>Ciliophora</taxon>
        <taxon>Intramacronucleata</taxon>
        <taxon>Oligohymenophorea</taxon>
        <taxon>Peniculida</taxon>
        <taxon>Parameciidae</taxon>
        <taxon>Paramecium</taxon>
    </lineage>
</organism>
<accession>A0A8S1L3S9</accession>
<dbReference type="Proteomes" id="UP000688137">
    <property type="component" value="Unassembled WGS sequence"/>
</dbReference>
<dbReference type="AlphaFoldDB" id="A0A8S1L3S9"/>